<dbReference type="Gene3D" id="3.40.50.620">
    <property type="entry name" value="HUPs"/>
    <property type="match status" value="2"/>
</dbReference>
<feature type="domain" description="UspA" evidence="2">
    <location>
        <begin position="9"/>
        <end position="149"/>
    </location>
</feature>
<evidence type="ECO:0000313" key="4">
    <source>
        <dbReference type="Proteomes" id="UP000184076"/>
    </source>
</evidence>
<organism evidence="3 4">
    <name type="scientific">Desulfacinum infernum DSM 9756</name>
    <dbReference type="NCBI Taxonomy" id="1121391"/>
    <lineage>
        <taxon>Bacteria</taxon>
        <taxon>Pseudomonadati</taxon>
        <taxon>Thermodesulfobacteriota</taxon>
        <taxon>Syntrophobacteria</taxon>
        <taxon>Syntrophobacterales</taxon>
        <taxon>Syntrophobacteraceae</taxon>
        <taxon>Desulfacinum</taxon>
    </lineage>
</organism>
<dbReference type="STRING" id="1121391.SAMN02745206_01092"/>
<dbReference type="RefSeq" id="WP_073037729.1">
    <property type="nucleotide sequence ID" value="NZ_FQVB01000009.1"/>
</dbReference>
<reference evidence="4" key="1">
    <citation type="submission" date="2016-11" db="EMBL/GenBank/DDBJ databases">
        <authorList>
            <person name="Varghese N."/>
            <person name="Submissions S."/>
        </authorList>
    </citation>
    <scope>NUCLEOTIDE SEQUENCE [LARGE SCALE GENOMIC DNA]</scope>
    <source>
        <strain evidence="4">DSM 9756</strain>
    </source>
</reference>
<dbReference type="Proteomes" id="UP000184076">
    <property type="component" value="Unassembled WGS sequence"/>
</dbReference>
<dbReference type="InterPro" id="IPR014729">
    <property type="entry name" value="Rossmann-like_a/b/a_fold"/>
</dbReference>
<dbReference type="EMBL" id="FQVB01000009">
    <property type="protein sequence ID" value="SHE95956.1"/>
    <property type="molecule type" value="Genomic_DNA"/>
</dbReference>
<dbReference type="CDD" id="cd00293">
    <property type="entry name" value="USP-like"/>
    <property type="match status" value="2"/>
</dbReference>
<evidence type="ECO:0000256" key="1">
    <source>
        <dbReference type="ARBA" id="ARBA00008791"/>
    </source>
</evidence>
<evidence type="ECO:0000313" key="3">
    <source>
        <dbReference type="EMBL" id="SHE95956.1"/>
    </source>
</evidence>
<comment type="similarity">
    <text evidence="1">Belongs to the universal stress protein A family.</text>
</comment>
<dbReference type="PANTHER" id="PTHR31964:SF113">
    <property type="entry name" value="USPA DOMAIN-CONTAINING PROTEIN"/>
    <property type="match status" value="1"/>
</dbReference>
<keyword evidence="4" id="KW-1185">Reference proteome</keyword>
<dbReference type="AlphaFoldDB" id="A0A1M4XRG6"/>
<dbReference type="PANTHER" id="PTHR31964">
    <property type="entry name" value="ADENINE NUCLEOTIDE ALPHA HYDROLASES-LIKE SUPERFAMILY PROTEIN"/>
    <property type="match status" value="1"/>
</dbReference>
<dbReference type="InterPro" id="IPR006015">
    <property type="entry name" value="Universal_stress_UspA"/>
</dbReference>
<feature type="domain" description="UspA" evidence="2">
    <location>
        <begin position="164"/>
        <end position="312"/>
    </location>
</feature>
<proteinExistence type="inferred from homology"/>
<sequence length="322" mass="36583">MEERLDKCVLVAVDGSERCLQAVSRFASFLRGRKDCCFVLLHCVQQNLLLYPGELWDAETSLRIAKDTQEKICRSITEPCRKALRETHFAEEQVETVCCFDSLDPGMDILRTAERHKIRTIAVGRRGLTPAENLLLGSVSSRVAQYAEHRTVWVMDPEAPSSGKVLVAVEGRPECRALTYYVNEWIAPASGLAYTILHILPPLPPALWDDGHILDAEERDERRVWRKGWETETRRHVDQFMDEARHALILQGIPESAIETRVVTARRGIAQDLLAEIERGDYEAVLIGKRSFKERKPFLMGSHANKLLHNARKVHLCLVEAP</sequence>
<gene>
    <name evidence="3" type="ORF">SAMN02745206_01092</name>
</gene>
<dbReference type="InterPro" id="IPR006016">
    <property type="entry name" value="UspA"/>
</dbReference>
<name>A0A1M4XRG6_9BACT</name>
<evidence type="ECO:0000259" key="2">
    <source>
        <dbReference type="Pfam" id="PF00582"/>
    </source>
</evidence>
<accession>A0A1M4XRG6</accession>
<dbReference type="SUPFAM" id="SSF52402">
    <property type="entry name" value="Adenine nucleotide alpha hydrolases-like"/>
    <property type="match status" value="2"/>
</dbReference>
<protein>
    <submittedName>
        <fullName evidence="3">Nucleotide-binding universal stress protein, UspA family</fullName>
    </submittedName>
</protein>
<dbReference type="Pfam" id="PF00582">
    <property type="entry name" value="Usp"/>
    <property type="match status" value="2"/>
</dbReference>
<dbReference type="PRINTS" id="PR01438">
    <property type="entry name" value="UNVRSLSTRESS"/>
</dbReference>